<evidence type="ECO:0000256" key="1">
    <source>
        <dbReference type="ARBA" id="ARBA00022741"/>
    </source>
</evidence>
<feature type="domain" description="FtsK" evidence="5">
    <location>
        <begin position="323"/>
        <end position="497"/>
    </location>
</feature>
<organism evidence="6 7">
    <name type="scientific">Winkia neuii subsp. anitrata</name>
    <dbReference type="NCBI Taxonomy" id="29318"/>
    <lineage>
        <taxon>Bacteria</taxon>
        <taxon>Bacillati</taxon>
        <taxon>Actinomycetota</taxon>
        <taxon>Actinomycetes</taxon>
        <taxon>Actinomycetales</taxon>
        <taxon>Actinomycetaceae</taxon>
        <taxon>Winkia</taxon>
    </lineage>
</organism>
<evidence type="ECO:0000313" key="7">
    <source>
        <dbReference type="Proteomes" id="UP001211044"/>
    </source>
</evidence>
<protein>
    <submittedName>
        <fullName evidence="6">FtsK/SpoIIIE domain-containing protein</fullName>
    </submittedName>
</protein>
<dbReference type="SUPFAM" id="SSF52540">
    <property type="entry name" value="P-loop containing nucleoside triphosphate hydrolases"/>
    <property type="match status" value="2"/>
</dbReference>
<keyword evidence="4" id="KW-0812">Transmembrane</keyword>
<evidence type="ECO:0000256" key="3">
    <source>
        <dbReference type="PROSITE-ProRule" id="PRU00289"/>
    </source>
</evidence>
<dbReference type="InterPro" id="IPR027417">
    <property type="entry name" value="P-loop_NTPase"/>
</dbReference>
<dbReference type="Pfam" id="PF01580">
    <property type="entry name" value="FtsK_SpoIIIE"/>
    <property type="match status" value="1"/>
</dbReference>
<dbReference type="GO" id="GO:0005524">
    <property type="term" value="F:ATP binding"/>
    <property type="evidence" value="ECO:0007669"/>
    <property type="project" value="UniProtKB-UniRule"/>
</dbReference>
<name>A0AB38XML3_9ACTO</name>
<keyword evidence="1 3" id="KW-0547">Nucleotide-binding</keyword>
<feature type="transmembrane region" description="Helical" evidence="4">
    <location>
        <begin position="135"/>
        <end position="153"/>
    </location>
</feature>
<evidence type="ECO:0000256" key="2">
    <source>
        <dbReference type="ARBA" id="ARBA00022840"/>
    </source>
</evidence>
<proteinExistence type="predicted"/>
<keyword evidence="4" id="KW-1133">Transmembrane helix</keyword>
<feature type="transmembrane region" description="Helical" evidence="4">
    <location>
        <begin position="109"/>
        <end position="129"/>
    </location>
</feature>
<dbReference type="GO" id="GO:0003677">
    <property type="term" value="F:DNA binding"/>
    <property type="evidence" value="ECO:0007669"/>
    <property type="project" value="InterPro"/>
</dbReference>
<dbReference type="EMBL" id="CP116394">
    <property type="protein sequence ID" value="WCE45462.1"/>
    <property type="molecule type" value="Genomic_DNA"/>
</dbReference>
<dbReference type="AlphaFoldDB" id="A0AB38XML3"/>
<dbReference type="PANTHER" id="PTHR22683:SF1">
    <property type="entry name" value="TYPE VII SECRETION SYSTEM PROTEIN ESSC"/>
    <property type="match status" value="1"/>
</dbReference>
<evidence type="ECO:0000313" key="6">
    <source>
        <dbReference type="EMBL" id="WCE45462.1"/>
    </source>
</evidence>
<dbReference type="CDD" id="cd01127">
    <property type="entry name" value="TrwB_TraG_TraD_VirD4"/>
    <property type="match status" value="1"/>
</dbReference>
<dbReference type="RefSeq" id="WP_004807685.1">
    <property type="nucleotide sequence ID" value="NZ_CP116394.1"/>
</dbReference>
<dbReference type="KEGG" id="wne:PIG85_07325"/>
<dbReference type="Gene3D" id="3.40.50.300">
    <property type="entry name" value="P-loop containing nucleotide triphosphate hydrolases"/>
    <property type="match status" value="3"/>
</dbReference>
<reference evidence="6" key="1">
    <citation type="submission" date="2023-01" db="EMBL/GenBank/DDBJ databases">
        <title>Comparative Genomic Analysis of the Clinically-Derived Winkia Strain NY0527 Provides Evidence into the Taxonomic Reassignment of Winkia neuii and Characterizes Their Virulence Traits.</title>
        <authorList>
            <person name="Cai X."/>
            <person name="Peng Y."/>
            <person name="Li M."/>
            <person name="Qiu Y."/>
            <person name="Wang Y."/>
            <person name="Xu L."/>
            <person name="Hou Q."/>
        </authorList>
    </citation>
    <scope>NUCLEOTIDE SEQUENCE</scope>
    <source>
        <strain evidence="6">NY0527</strain>
    </source>
</reference>
<keyword evidence="4" id="KW-0472">Membrane</keyword>
<dbReference type="PANTHER" id="PTHR22683">
    <property type="entry name" value="SPORULATION PROTEIN RELATED"/>
    <property type="match status" value="1"/>
</dbReference>
<dbReference type="Proteomes" id="UP001211044">
    <property type="component" value="Chromosome"/>
</dbReference>
<keyword evidence="2 3" id="KW-0067">ATP-binding</keyword>
<dbReference type="SMART" id="SM00382">
    <property type="entry name" value="AAA"/>
    <property type="match status" value="3"/>
</dbReference>
<dbReference type="InterPro" id="IPR003593">
    <property type="entry name" value="AAA+_ATPase"/>
</dbReference>
<feature type="binding site" evidence="3">
    <location>
        <begin position="340"/>
        <end position="347"/>
    </location>
    <ligand>
        <name>ATP</name>
        <dbReference type="ChEBI" id="CHEBI:30616"/>
    </ligand>
</feature>
<dbReference type="InterPro" id="IPR050206">
    <property type="entry name" value="FtsK/SpoIIIE/SftA"/>
</dbReference>
<gene>
    <name evidence="6" type="ORF">PIG85_07325</name>
</gene>
<dbReference type="PROSITE" id="PS50901">
    <property type="entry name" value="FTSK"/>
    <property type="match status" value="1"/>
</dbReference>
<accession>A0AB38XML3</accession>
<dbReference type="InterPro" id="IPR002543">
    <property type="entry name" value="FtsK_dom"/>
</dbReference>
<sequence>MNQLLLTPESGPYAGCPNRLEEGVLGRALVGDPTASRAQVKISRHRKGFIAQSVAPHNPIRLRVGYWWPVRKKIFVRHGQRIMFGQTPVRVARRPPDLRFRRPGKQKRSFSKALFLIPMLIMPLLMWRSLTANKWAAIALGAILISALVAAIWQYRATAEKKLPFPTPWGLYLAATGKTQKGKSTGPLMAWLSASQRGGILKVEHGESVYLVGSGAKTSLWWWLAQCDAKITPLDGKYRVSWKDGSATMAAVPHEEDVPASASRILAVDQAVGVSQRWFEAFLETNSQMPALLYAEDALPAYSGNTELWVKPATRVQIGADASGPVYIDLADGPHALVAGTTGAGKSEALTTWLLGLALAMPPWQVNFILVDYKGGAAFAPLAQLPHVAGMLTNLDSGATERALSSLLAELHRRERVAGQGGDIGPRLVIVVDEFRELSLTHPKIMEDLTRIAALGRSLGVSLILATQRPGGVVDSHIRANASLRLCLRVLEAGDSLDVLGDSTAANLPPIPGRAILDAAGNRREVQIAWAKPEMVASAVNKICASTTFRAPAPWAEPLPQSISLAEAAAGGGDGTVLGIADYPKRQCTTTFCLPSIGKTLLCAPTRMGATTTAKTIACQYAAGAVHVFTNRPGEWSGACSILNTASEQALGIRLLLAGNAKGSLVVIDGADSLIANLDLAEGAGSGVDLLEQVCRVDGINLIVTIRPTSAGARWASNFATRIYLGLSEEADSARVGLRSKETSQLTCPGRALVVAGERTIVQVALPEVLVATGIPLVSSLPEPGTVATVGIGWIGPLATPWIPQGERWLIAGSSGSGKTTLARALAEFLKVPAEHVMDGDGPAYNGSATIRILTCSIAELTTSFAGPLHEFAQKAKIVVLQPSPTFRSWAREYNLTGMMPLPGAARPGRGVYLDGCTATVIQATAKGPL</sequence>
<evidence type="ECO:0000259" key="5">
    <source>
        <dbReference type="PROSITE" id="PS50901"/>
    </source>
</evidence>
<evidence type="ECO:0000256" key="4">
    <source>
        <dbReference type="SAM" id="Phobius"/>
    </source>
</evidence>